<accession>A0A2S7ELY6</accession>
<dbReference type="EMBL" id="MDEJ01000095">
    <property type="protein sequence ID" value="PPU91277.1"/>
    <property type="molecule type" value="Genomic_DNA"/>
</dbReference>
<dbReference type="Proteomes" id="UP000239939">
    <property type="component" value="Unassembled WGS sequence"/>
</dbReference>
<reference evidence="3" key="1">
    <citation type="submission" date="2016-08" db="EMBL/GenBank/DDBJ databases">
        <authorList>
            <person name="Merda D."/>
            <person name="Briand M."/>
            <person name="Taghouti G."/>
            <person name="Carrere S."/>
            <person name="Gouzy J."/>
            <person name="Portier P."/>
            <person name="Jacques M.-A."/>
            <person name="Fischer-Le Saux M."/>
        </authorList>
    </citation>
    <scope>NUCLEOTIDE SEQUENCE [LARGE SCALE GENOMIC DNA]</scope>
    <source>
        <strain evidence="3">CFBP1817</strain>
    </source>
</reference>
<evidence type="ECO:0000313" key="3">
    <source>
        <dbReference type="Proteomes" id="UP000239939"/>
    </source>
</evidence>
<organism evidence="2 3">
    <name type="scientific">Xanthomonas populi</name>
    <dbReference type="NCBI Taxonomy" id="53414"/>
    <lineage>
        <taxon>Bacteria</taxon>
        <taxon>Pseudomonadati</taxon>
        <taxon>Pseudomonadota</taxon>
        <taxon>Gammaproteobacteria</taxon>
        <taxon>Lysobacterales</taxon>
        <taxon>Lysobacteraceae</taxon>
        <taxon>Xanthomonas</taxon>
    </lineage>
</organism>
<gene>
    <name evidence="2" type="ORF">XpopCFBP1817_14390</name>
</gene>
<comment type="caution">
    <text evidence="2">The sequence shown here is derived from an EMBL/GenBank/DDBJ whole genome shotgun (WGS) entry which is preliminary data.</text>
</comment>
<proteinExistence type="predicted"/>
<sequence length="81" mass="8910">MPNIWPTPLSFPPDSKPGRYSGRGEVTPAQISKVYFEGLSAPTKEFLLLPRTGHDPNPPMLDAQLKVLTRIRASALANDTH</sequence>
<evidence type="ECO:0000256" key="1">
    <source>
        <dbReference type="SAM" id="MobiDB-lite"/>
    </source>
</evidence>
<feature type="region of interest" description="Disordered" evidence="1">
    <location>
        <begin position="1"/>
        <end position="24"/>
    </location>
</feature>
<dbReference type="AlphaFoldDB" id="A0A2S7ELY6"/>
<protein>
    <submittedName>
        <fullName evidence="2">Uncharacterized protein</fullName>
    </submittedName>
</protein>
<keyword evidence="3" id="KW-1185">Reference proteome</keyword>
<evidence type="ECO:0000313" key="2">
    <source>
        <dbReference type="EMBL" id="PPU91277.1"/>
    </source>
</evidence>
<name>A0A2S7ELY6_9XANT</name>